<accession>A0A8X6X1B7</accession>
<evidence type="ECO:0000313" key="2">
    <source>
        <dbReference type="Proteomes" id="UP000886998"/>
    </source>
</evidence>
<reference evidence="1" key="1">
    <citation type="submission" date="2020-08" db="EMBL/GenBank/DDBJ databases">
        <title>Multicomponent nature underlies the extraordinary mechanical properties of spider dragline silk.</title>
        <authorList>
            <person name="Kono N."/>
            <person name="Nakamura H."/>
            <person name="Mori M."/>
            <person name="Yoshida Y."/>
            <person name="Ohtoshi R."/>
            <person name="Malay A.D."/>
            <person name="Moran D.A.P."/>
            <person name="Tomita M."/>
            <person name="Numata K."/>
            <person name="Arakawa K."/>
        </authorList>
    </citation>
    <scope>NUCLEOTIDE SEQUENCE</scope>
</reference>
<proteinExistence type="predicted"/>
<gene>
    <name evidence="1" type="ORF">TNIN_172221</name>
</gene>
<dbReference type="AlphaFoldDB" id="A0A8X6X1B7"/>
<keyword evidence="2" id="KW-1185">Reference proteome</keyword>
<comment type="caution">
    <text evidence="1">The sequence shown here is derived from an EMBL/GenBank/DDBJ whole genome shotgun (WGS) entry which is preliminary data.</text>
</comment>
<organism evidence="1 2">
    <name type="scientific">Trichonephila inaurata madagascariensis</name>
    <dbReference type="NCBI Taxonomy" id="2747483"/>
    <lineage>
        <taxon>Eukaryota</taxon>
        <taxon>Metazoa</taxon>
        <taxon>Ecdysozoa</taxon>
        <taxon>Arthropoda</taxon>
        <taxon>Chelicerata</taxon>
        <taxon>Arachnida</taxon>
        <taxon>Araneae</taxon>
        <taxon>Araneomorphae</taxon>
        <taxon>Entelegynae</taxon>
        <taxon>Araneoidea</taxon>
        <taxon>Nephilidae</taxon>
        <taxon>Trichonephila</taxon>
        <taxon>Trichonephila inaurata</taxon>
    </lineage>
</organism>
<name>A0A8X6X1B7_9ARAC</name>
<evidence type="ECO:0000313" key="1">
    <source>
        <dbReference type="EMBL" id="GFY45099.1"/>
    </source>
</evidence>
<protein>
    <submittedName>
        <fullName evidence="1">Uncharacterized protein</fullName>
    </submittedName>
</protein>
<sequence length="141" mass="16234">MPYKYTKINQAKFLSTVREQQKPMFAMSMFSNQILSLDVKELCSLETIGIRDSVENLKERELNFEFIKWFESSIWLRKQVFPLEIQPGELPIAAVGMESVPELPTKSEVPVDYSDQEVNPELTEVTPVMKVCKFLRCGPLA</sequence>
<dbReference type="Proteomes" id="UP000886998">
    <property type="component" value="Unassembled WGS sequence"/>
</dbReference>
<dbReference type="EMBL" id="BMAV01004621">
    <property type="protein sequence ID" value="GFY45099.1"/>
    <property type="molecule type" value="Genomic_DNA"/>
</dbReference>